<accession>A0ABR1NML5</accession>
<organism evidence="3 4">
    <name type="scientific">Diaporthe eres</name>
    <name type="common">Phomopsis oblonga</name>
    <dbReference type="NCBI Taxonomy" id="83184"/>
    <lineage>
        <taxon>Eukaryota</taxon>
        <taxon>Fungi</taxon>
        <taxon>Dikarya</taxon>
        <taxon>Ascomycota</taxon>
        <taxon>Pezizomycotina</taxon>
        <taxon>Sordariomycetes</taxon>
        <taxon>Sordariomycetidae</taxon>
        <taxon>Diaporthales</taxon>
        <taxon>Diaporthaceae</taxon>
        <taxon>Diaporthe</taxon>
        <taxon>Diaporthe eres species complex</taxon>
    </lineage>
</organism>
<evidence type="ECO:0000256" key="2">
    <source>
        <dbReference type="SAM" id="SignalP"/>
    </source>
</evidence>
<dbReference type="EMBL" id="JAKNSF020000201">
    <property type="protein sequence ID" value="KAK7707382.1"/>
    <property type="molecule type" value="Genomic_DNA"/>
</dbReference>
<dbReference type="Proteomes" id="UP001430848">
    <property type="component" value="Unassembled WGS sequence"/>
</dbReference>
<proteinExistence type="predicted"/>
<evidence type="ECO:0000313" key="4">
    <source>
        <dbReference type="Proteomes" id="UP001430848"/>
    </source>
</evidence>
<keyword evidence="2" id="KW-0732">Signal</keyword>
<feature type="chain" id="PRO_5047128285" evidence="2">
    <location>
        <begin position="22"/>
        <end position="274"/>
    </location>
</feature>
<sequence length="274" mass="29073">MAVPALVLFTLVNALLARGEAGQSVAYMYLDDVEYMAASSNVVPMSLSTLEDAFVQTKPSDSSGFSGYDWTQPFPGEAIDGFDARLRIAYDVPVPDSVVQNSTSTVTALTFSNPPSMMGETNVTKPMDPSWFICQHLFVSDKPGTTGGIDHNCAWDATVLKDPAQADLLTVDQVSQYTWKIGTGYHDRGDPAAYGKASNRTYLVATVWGYGPDAPEDTRKVPDASFACLQPTLELKTPEEAATQAPKSSSSSSLGTTTGMGIATGLTIAALSST</sequence>
<reference evidence="3 4" key="1">
    <citation type="submission" date="2024-02" db="EMBL/GenBank/DDBJ databases">
        <title>De novo assembly and annotation of 12 fungi associated with fruit tree decline syndrome in Ontario, Canada.</title>
        <authorList>
            <person name="Sulman M."/>
            <person name="Ellouze W."/>
            <person name="Ilyukhin E."/>
        </authorList>
    </citation>
    <scope>NUCLEOTIDE SEQUENCE [LARGE SCALE GENOMIC DNA]</scope>
    <source>
        <strain evidence="3 4">M169</strain>
    </source>
</reference>
<comment type="caution">
    <text evidence="3">The sequence shown here is derived from an EMBL/GenBank/DDBJ whole genome shotgun (WGS) entry which is preliminary data.</text>
</comment>
<name>A0ABR1NML5_DIAER</name>
<protein>
    <submittedName>
        <fullName evidence="3">Uncharacterized protein</fullName>
    </submittedName>
</protein>
<feature type="signal peptide" evidence="2">
    <location>
        <begin position="1"/>
        <end position="21"/>
    </location>
</feature>
<feature type="region of interest" description="Disordered" evidence="1">
    <location>
        <begin position="237"/>
        <end position="256"/>
    </location>
</feature>
<evidence type="ECO:0000256" key="1">
    <source>
        <dbReference type="SAM" id="MobiDB-lite"/>
    </source>
</evidence>
<evidence type="ECO:0000313" key="3">
    <source>
        <dbReference type="EMBL" id="KAK7707382.1"/>
    </source>
</evidence>
<gene>
    <name evidence="3" type="ORF">SLS63_013733</name>
</gene>
<keyword evidence="4" id="KW-1185">Reference proteome</keyword>